<dbReference type="AlphaFoldDB" id="A0AAQ3SND0"/>
<evidence type="ECO:0000313" key="2">
    <source>
        <dbReference type="Proteomes" id="UP001341281"/>
    </source>
</evidence>
<name>A0AAQ3SND0_PASNO</name>
<organism evidence="1 2">
    <name type="scientific">Paspalum notatum var. saurae</name>
    <dbReference type="NCBI Taxonomy" id="547442"/>
    <lineage>
        <taxon>Eukaryota</taxon>
        <taxon>Viridiplantae</taxon>
        <taxon>Streptophyta</taxon>
        <taxon>Embryophyta</taxon>
        <taxon>Tracheophyta</taxon>
        <taxon>Spermatophyta</taxon>
        <taxon>Magnoliopsida</taxon>
        <taxon>Liliopsida</taxon>
        <taxon>Poales</taxon>
        <taxon>Poaceae</taxon>
        <taxon>PACMAD clade</taxon>
        <taxon>Panicoideae</taxon>
        <taxon>Andropogonodae</taxon>
        <taxon>Paspaleae</taxon>
        <taxon>Paspalinae</taxon>
        <taxon>Paspalum</taxon>
    </lineage>
</organism>
<gene>
    <name evidence="1" type="ORF">U9M48_008110</name>
</gene>
<protein>
    <submittedName>
        <fullName evidence="1">Uncharacterized protein</fullName>
    </submittedName>
</protein>
<evidence type="ECO:0000313" key="1">
    <source>
        <dbReference type="EMBL" id="WVZ57765.1"/>
    </source>
</evidence>
<proteinExistence type="predicted"/>
<accession>A0AAQ3SND0</accession>
<dbReference type="Proteomes" id="UP001341281">
    <property type="component" value="Chromosome 02"/>
</dbReference>
<reference evidence="1 2" key="1">
    <citation type="submission" date="2024-02" db="EMBL/GenBank/DDBJ databases">
        <title>High-quality chromosome-scale genome assembly of Pensacola bahiagrass (Paspalum notatum Flugge var. saurae).</title>
        <authorList>
            <person name="Vega J.M."/>
            <person name="Podio M."/>
            <person name="Orjuela J."/>
            <person name="Siena L.A."/>
            <person name="Pessino S.C."/>
            <person name="Combes M.C."/>
            <person name="Mariac C."/>
            <person name="Albertini E."/>
            <person name="Pupilli F."/>
            <person name="Ortiz J.P.A."/>
            <person name="Leblanc O."/>
        </authorList>
    </citation>
    <scope>NUCLEOTIDE SEQUENCE [LARGE SCALE GENOMIC DNA]</scope>
    <source>
        <strain evidence="1">R1</strain>
        <tissue evidence="1">Leaf</tissue>
    </source>
</reference>
<dbReference type="PROSITE" id="PS51257">
    <property type="entry name" value="PROKAR_LIPOPROTEIN"/>
    <property type="match status" value="1"/>
</dbReference>
<keyword evidence="2" id="KW-1185">Reference proteome</keyword>
<sequence>MARENSWKLMRPSPSVSASLIIPVSSLTVSACPSLAMECASSAAVMNPLPSRSKMAKSLRSWSSE</sequence>
<dbReference type="EMBL" id="CP144746">
    <property type="protein sequence ID" value="WVZ57765.1"/>
    <property type="molecule type" value="Genomic_DNA"/>
</dbReference>